<dbReference type="PANTHER" id="PTHR42071">
    <property type="entry name" value="PROTOGLOBIN DOMAIN-CONTAINING PROTEIN"/>
    <property type="match status" value="1"/>
</dbReference>
<evidence type="ECO:0000313" key="3">
    <source>
        <dbReference type="EMBL" id="ORX52481.1"/>
    </source>
</evidence>
<dbReference type="Pfam" id="PF11563">
    <property type="entry name" value="Protoglobin"/>
    <property type="match status" value="1"/>
</dbReference>
<comment type="caution">
    <text evidence="3">The sequence shown here is derived from an EMBL/GenBank/DDBJ whole genome shotgun (WGS) entry which is preliminary data.</text>
</comment>
<keyword evidence="1" id="KW-0472">Membrane</keyword>
<evidence type="ECO:0000259" key="2">
    <source>
        <dbReference type="Pfam" id="PF11563"/>
    </source>
</evidence>
<proteinExistence type="predicted"/>
<dbReference type="OrthoDB" id="10027058at2759"/>
<sequence>MEHIDTKKLYEDSTYRFGYVSKFMDFGEDDIKAIEAVADKIRPLVPVVVDAVYTKLFSFDVTKKFFLPKNEGFDGAVAASLEDLDLDHPQIKFRKDFLSKYLNKLLNGPYDERMLRYLDWVAKIHTNTADKKSKINVDYIHVNALLGFVETTLVGGILSLELDRATEAAALSAFNKLLWIQNDYFAKYYAAPNNQICEKKKSSCCFANILYSNAMLPSVLGAAVGAAAIYFGYVHKHN</sequence>
<gene>
    <name evidence="3" type="ORF">DM01DRAFT_1063201</name>
</gene>
<organism evidence="3 4">
    <name type="scientific">Hesseltinella vesiculosa</name>
    <dbReference type="NCBI Taxonomy" id="101127"/>
    <lineage>
        <taxon>Eukaryota</taxon>
        <taxon>Fungi</taxon>
        <taxon>Fungi incertae sedis</taxon>
        <taxon>Mucoromycota</taxon>
        <taxon>Mucoromycotina</taxon>
        <taxon>Mucoromycetes</taxon>
        <taxon>Mucorales</taxon>
        <taxon>Cunninghamellaceae</taxon>
        <taxon>Hesseltinella</taxon>
    </lineage>
</organism>
<evidence type="ECO:0000256" key="1">
    <source>
        <dbReference type="SAM" id="Phobius"/>
    </source>
</evidence>
<keyword evidence="1" id="KW-0812">Transmembrane</keyword>
<dbReference type="GO" id="GO:0020037">
    <property type="term" value="F:heme binding"/>
    <property type="evidence" value="ECO:0007669"/>
    <property type="project" value="InterPro"/>
</dbReference>
<dbReference type="AlphaFoldDB" id="A0A1X2GFF5"/>
<keyword evidence="4" id="KW-1185">Reference proteome</keyword>
<protein>
    <recommendedName>
        <fullName evidence="2">Globin-sensor domain-containing protein</fullName>
    </recommendedName>
</protein>
<feature type="transmembrane region" description="Helical" evidence="1">
    <location>
        <begin position="209"/>
        <end position="233"/>
    </location>
</feature>
<keyword evidence="1" id="KW-1133">Transmembrane helix</keyword>
<dbReference type="SUPFAM" id="SSF46458">
    <property type="entry name" value="Globin-like"/>
    <property type="match status" value="1"/>
</dbReference>
<dbReference type="GO" id="GO:0019825">
    <property type="term" value="F:oxygen binding"/>
    <property type="evidence" value="ECO:0007669"/>
    <property type="project" value="InterPro"/>
</dbReference>
<dbReference type="Proteomes" id="UP000242146">
    <property type="component" value="Unassembled WGS sequence"/>
</dbReference>
<name>A0A1X2GFF5_9FUNG</name>
<dbReference type="InterPro" id="IPR044398">
    <property type="entry name" value="Globin-sensor_dom"/>
</dbReference>
<dbReference type="PANTHER" id="PTHR42071:SF1">
    <property type="entry name" value="GLOBIN-SENSOR DOMAIN-CONTAINING PROTEIN"/>
    <property type="match status" value="1"/>
</dbReference>
<dbReference type="InterPro" id="IPR009050">
    <property type="entry name" value="Globin-like_sf"/>
</dbReference>
<dbReference type="Gene3D" id="1.10.490.10">
    <property type="entry name" value="Globins"/>
    <property type="match status" value="1"/>
</dbReference>
<dbReference type="InterPro" id="IPR012292">
    <property type="entry name" value="Globin/Proto"/>
</dbReference>
<evidence type="ECO:0000313" key="4">
    <source>
        <dbReference type="Proteomes" id="UP000242146"/>
    </source>
</evidence>
<dbReference type="EMBL" id="MCGT01000018">
    <property type="protein sequence ID" value="ORX52481.1"/>
    <property type="molecule type" value="Genomic_DNA"/>
</dbReference>
<feature type="domain" description="Globin-sensor" evidence="2">
    <location>
        <begin position="15"/>
        <end position="191"/>
    </location>
</feature>
<reference evidence="3 4" key="1">
    <citation type="submission" date="2016-07" db="EMBL/GenBank/DDBJ databases">
        <title>Pervasive Adenine N6-methylation of Active Genes in Fungi.</title>
        <authorList>
            <consortium name="DOE Joint Genome Institute"/>
            <person name="Mondo S.J."/>
            <person name="Dannebaum R.O."/>
            <person name="Kuo R.C."/>
            <person name="Labutti K."/>
            <person name="Haridas S."/>
            <person name="Kuo A."/>
            <person name="Salamov A."/>
            <person name="Ahrendt S.R."/>
            <person name="Lipzen A."/>
            <person name="Sullivan W."/>
            <person name="Andreopoulos W.B."/>
            <person name="Clum A."/>
            <person name="Lindquist E."/>
            <person name="Daum C."/>
            <person name="Ramamoorthy G.K."/>
            <person name="Gryganskyi A."/>
            <person name="Culley D."/>
            <person name="Magnuson J.K."/>
            <person name="James T.Y."/>
            <person name="O'Malley M.A."/>
            <person name="Stajich J.E."/>
            <person name="Spatafora J.W."/>
            <person name="Visel A."/>
            <person name="Grigoriev I.V."/>
        </authorList>
    </citation>
    <scope>NUCLEOTIDE SEQUENCE [LARGE SCALE GENOMIC DNA]</scope>
    <source>
        <strain evidence="3 4">NRRL 3301</strain>
    </source>
</reference>
<accession>A0A1X2GFF5</accession>